<keyword evidence="2" id="KW-1133">Transmembrane helix</keyword>
<proteinExistence type="predicted"/>
<feature type="transmembrane region" description="Helical" evidence="2">
    <location>
        <begin position="112"/>
        <end position="131"/>
    </location>
</feature>
<comment type="caution">
    <text evidence="4">The sequence shown here is derived from an EMBL/GenBank/DDBJ whole genome shotgun (WGS) entry which is preliminary data.</text>
</comment>
<protein>
    <submittedName>
        <fullName evidence="4">DUF4333 domain-containing protein</fullName>
    </submittedName>
</protein>
<evidence type="ECO:0000313" key="4">
    <source>
        <dbReference type="EMBL" id="MFC4604510.1"/>
    </source>
</evidence>
<keyword evidence="2" id="KW-0812">Transmembrane</keyword>
<dbReference type="EMBL" id="JBHSFO010000005">
    <property type="protein sequence ID" value="MFC4604510.1"/>
    <property type="molecule type" value="Genomic_DNA"/>
</dbReference>
<sequence length="209" mass="22085">MTGQFEGGSTEDDQQWAQRPDQPQPQPVPVQPAQFPPPQYPGQPLPGQPLPGQQFPPPQFPGAQYPQPQYPQPQYPQQQFPGPFPPPGPYQGQFQPPYPAVPPPPRSATPKWVAIGVVALLAAGGIVAAVLSTRGTTLDQQAAQQGVAQVLADSYGAVEVADVSCPSGQKVVKGANFVCTLTVKGEPQQVTVTFTDGVGTYEVGRPTTP</sequence>
<evidence type="ECO:0000256" key="1">
    <source>
        <dbReference type="SAM" id="MobiDB-lite"/>
    </source>
</evidence>
<feature type="compositionally biased region" description="Pro residues" evidence="1">
    <location>
        <begin position="22"/>
        <end position="60"/>
    </location>
</feature>
<keyword evidence="5" id="KW-1185">Reference proteome</keyword>
<feature type="domain" description="DUF4333" evidence="3">
    <location>
        <begin position="127"/>
        <end position="196"/>
    </location>
</feature>
<dbReference type="RefSeq" id="WP_378417376.1">
    <property type="nucleotide sequence ID" value="NZ_JBHSFO010000005.1"/>
</dbReference>
<dbReference type="Pfam" id="PF14230">
    <property type="entry name" value="DUF4333"/>
    <property type="match status" value="1"/>
</dbReference>
<keyword evidence="2" id="KW-0472">Membrane</keyword>
<evidence type="ECO:0000256" key="2">
    <source>
        <dbReference type="SAM" id="Phobius"/>
    </source>
</evidence>
<dbReference type="Proteomes" id="UP001595914">
    <property type="component" value="Unassembled WGS sequence"/>
</dbReference>
<name>A0ABV9FU24_9NOCA</name>
<gene>
    <name evidence="4" type="ORF">ACFO6S_12510</name>
</gene>
<evidence type="ECO:0000259" key="3">
    <source>
        <dbReference type="Pfam" id="PF14230"/>
    </source>
</evidence>
<feature type="compositionally biased region" description="Pro residues" evidence="1">
    <location>
        <begin position="96"/>
        <end position="106"/>
    </location>
</feature>
<feature type="region of interest" description="Disordered" evidence="1">
    <location>
        <begin position="1"/>
        <end position="106"/>
    </location>
</feature>
<reference evidence="5" key="1">
    <citation type="journal article" date="2019" name="Int. J. Syst. Evol. Microbiol.">
        <title>The Global Catalogue of Microorganisms (GCM) 10K type strain sequencing project: providing services to taxonomists for standard genome sequencing and annotation.</title>
        <authorList>
            <consortium name="The Broad Institute Genomics Platform"/>
            <consortium name="The Broad Institute Genome Sequencing Center for Infectious Disease"/>
            <person name="Wu L."/>
            <person name="Ma J."/>
        </authorList>
    </citation>
    <scope>NUCLEOTIDE SEQUENCE [LARGE SCALE GENOMIC DNA]</scope>
    <source>
        <strain evidence="5">CCUG 54520</strain>
    </source>
</reference>
<accession>A0ABV9FU24</accession>
<evidence type="ECO:0000313" key="5">
    <source>
        <dbReference type="Proteomes" id="UP001595914"/>
    </source>
</evidence>
<dbReference type="InterPro" id="IPR025637">
    <property type="entry name" value="DUF4333"/>
</dbReference>
<organism evidence="4 5">
    <name type="scientific">Rhodococcus kronopolitis</name>
    <dbReference type="NCBI Taxonomy" id="1460226"/>
    <lineage>
        <taxon>Bacteria</taxon>
        <taxon>Bacillati</taxon>
        <taxon>Actinomycetota</taxon>
        <taxon>Actinomycetes</taxon>
        <taxon>Mycobacteriales</taxon>
        <taxon>Nocardiaceae</taxon>
        <taxon>Rhodococcus</taxon>
    </lineage>
</organism>